<dbReference type="Pfam" id="PF01757">
    <property type="entry name" value="Acyl_transf_3"/>
    <property type="match status" value="1"/>
</dbReference>
<dbReference type="InterPro" id="IPR002656">
    <property type="entry name" value="Acyl_transf_3_dom"/>
</dbReference>
<reference evidence="3 4" key="1">
    <citation type="submission" date="2019-09" db="EMBL/GenBank/DDBJ databases">
        <title>Draft genome sequence of Acinetobacter tandoii W4-4-4 isolated from environmental water sample.</title>
        <authorList>
            <person name="Wee S.K."/>
            <person name="Yan B."/>
            <person name="Mustaffa S.B."/>
            <person name="Yap E.P.H."/>
        </authorList>
    </citation>
    <scope>NUCLEOTIDE SEQUENCE [LARGE SCALE GENOMIC DNA]</scope>
    <source>
        <strain evidence="3 4">W4-4-4</strain>
    </source>
</reference>
<feature type="transmembrane region" description="Helical" evidence="1">
    <location>
        <begin position="36"/>
        <end position="57"/>
    </location>
</feature>
<keyword evidence="1" id="KW-1133">Transmembrane helix</keyword>
<protein>
    <submittedName>
        <fullName evidence="3">Acyltransferase family protein</fullName>
    </submittedName>
</protein>
<feature type="transmembrane region" description="Helical" evidence="1">
    <location>
        <begin position="147"/>
        <end position="165"/>
    </location>
</feature>
<feature type="transmembrane region" description="Helical" evidence="1">
    <location>
        <begin position="216"/>
        <end position="244"/>
    </location>
</feature>
<evidence type="ECO:0000313" key="4">
    <source>
        <dbReference type="Proteomes" id="UP000325788"/>
    </source>
</evidence>
<dbReference type="PANTHER" id="PTHR37312">
    <property type="entry name" value="MEMBRANE-BOUND ACYLTRANSFERASE YKRP-RELATED"/>
    <property type="match status" value="1"/>
</dbReference>
<dbReference type="RefSeq" id="WP_151504540.1">
    <property type="nucleotide sequence ID" value="NZ_VXLD01000004.1"/>
</dbReference>
<keyword evidence="1" id="KW-0472">Membrane</keyword>
<organism evidence="3 4">
    <name type="scientific">Acinetobacter tandoii</name>
    <dbReference type="NCBI Taxonomy" id="202954"/>
    <lineage>
        <taxon>Bacteria</taxon>
        <taxon>Pseudomonadati</taxon>
        <taxon>Pseudomonadota</taxon>
        <taxon>Gammaproteobacteria</taxon>
        <taxon>Moraxellales</taxon>
        <taxon>Moraxellaceae</taxon>
        <taxon>Acinetobacter</taxon>
    </lineage>
</organism>
<proteinExistence type="predicted"/>
<dbReference type="AlphaFoldDB" id="A0A5N4WJ93"/>
<dbReference type="Proteomes" id="UP000325788">
    <property type="component" value="Unassembled WGS sequence"/>
</dbReference>
<keyword evidence="3" id="KW-0012">Acyltransferase</keyword>
<evidence type="ECO:0000313" key="3">
    <source>
        <dbReference type="EMBL" id="KAB1855779.1"/>
    </source>
</evidence>
<dbReference type="InterPro" id="IPR052734">
    <property type="entry name" value="Nod_factor_acetyltransferase"/>
</dbReference>
<sequence>MRSHAIDTAKAGLIFLVVLGHFLERMIGWPQATSQLLLETIYAIHMPAFIFISGMLYKDKNWLKNILFFIALYVPFQLLYLASDALMSGQWHFSLFERPYWLMWYLVGMMVWTLFMHVFHANHFALVLAVLIALVVGFSPWNNYAYSIGRICVFLPFFVLGYRYGQPIMQKLQQQSHALLWASLSLGLMMCILYWTHLSQFWWYGSLSYTQLKVELWQGSVIRLMCFMLSSWGVLTLLALFQGLGARFMRLGQNTLPVYLLHGFVVIWLARMIQLNLPVAVEILICVVLSILTCWLLQQRIFDQTIRQLSQWLLRPTHKLWQK</sequence>
<name>A0A5N4WJ93_9GAMM</name>
<keyword evidence="3" id="KW-0808">Transferase</keyword>
<evidence type="ECO:0000259" key="2">
    <source>
        <dbReference type="Pfam" id="PF01757"/>
    </source>
</evidence>
<feature type="transmembrane region" description="Helical" evidence="1">
    <location>
        <begin position="66"/>
        <end position="82"/>
    </location>
</feature>
<feature type="transmembrane region" description="Helical" evidence="1">
    <location>
        <begin position="12"/>
        <end position="30"/>
    </location>
</feature>
<comment type="caution">
    <text evidence="3">The sequence shown here is derived from an EMBL/GenBank/DDBJ whole genome shotgun (WGS) entry which is preliminary data.</text>
</comment>
<feature type="transmembrane region" description="Helical" evidence="1">
    <location>
        <begin position="124"/>
        <end position="141"/>
    </location>
</feature>
<dbReference type="EMBL" id="VXLD01000004">
    <property type="protein sequence ID" value="KAB1855779.1"/>
    <property type="molecule type" value="Genomic_DNA"/>
</dbReference>
<keyword evidence="1" id="KW-0812">Transmembrane</keyword>
<feature type="domain" description="Acyltransferase 3" evidence="2">
    <location>
        <begin position="4"/>
        <end position="297"/>
    </location>
</feature>
<dbReference type="PANTHER" id="PTHR37312:SF1">
    <property type="entry name" value="MEMBRANE-BOUND ACYLTRANSFERASE YKRP-RELATED"/>
    <property type="match status" value="1"/>
</dbReference>
<feature type="transmembrane region" description="Helical" evidence="1">
    <location>
        <begin position="177"/>
        <end position="196"/>
    </location>
</feature>
<feature type="transmembrane region" description="Helical" evidence="1">
    <location>
        <begin position="102"/>
        <end position="119"/>
    </location>
</feature>
<accession>A0A5N4WJ93</accession>
<feature type="transmembrane region" description="Helical" evidence="1">
    <location>
        <begin position="256"/>
        <end position="273"/>
    </location>
</feature>
<dbReference type="GO" id="GO:0016747">
    <property type="term" value="F:acyltransferase activity, transferring groups other than amino-acyl groups"/>
    <property type="evidence" value="ECO:0007669"/>
    <property type="project" value="InterPro"/>
</dbReference>
<gene>
    <name evidence="3" type="ORF">F4W09_08200</name>
</gene>
<feature type="transmembrane region" description="Helical" evidence="1">
    <location>
        <begin position="279"/>
        <end position="297"/>
    </location>
</feature>
<evidence type="ECO:0000256" key="1">
    <source>
        <dbReference type="SAM" id="Phobius"/>
    </source>
</evidence>